<dbReference type="InterPro" id="IPR054162">
    <property type="entry name" value="DUF6293_C"/>
</dbReference>
<reference evidence="3 4" key="1">
    <citation type="journal article" date="2006" name="Proc. Natl. Acad. Sci. U.S.A.">
        <title>Genomic analysis of the uncultivated marine crenarchaeote Cenarchaeum symbiosum.</title>
        <authorList>
            <person name="Hallam S.J."/>
            <person name="Konstantinidis K.T."/>
            <person name="Putnam N."/>
            <person name="Schleper C."/>
            <person name="Watanabe Y."/>
            <person name="Sugahara J."/>
            <person name="Preston C."/>
            <person name="de la Torre J."/>
            <person name="Richardson P.M."/>
            <person name="DeLong E.F."/>
        </authorList>
    </citation>
    <scope>NUCLEOTIDE SEQUENCE [LARGE SCALE GENOMIC DNA]</scope>
    <source>
        <strain evidence="4">A</strain>
    </source>
</reference>
<name>A0RXH2_CENSY</name>
<dbReference type="Proteomes" id="UP000000758">
    <property type="component" value="Chromosome"/>
</dbReference>
<evidence type="ECO:0000259" key="1">
    <source>
        <dbReference type="Pfam" id="PF19810"/>
    </source>
</evidence>
<dbReference type="Gene3D" id="3.40.50.11700">
    <property type="match status" value="1"/>
</dbReference>
<protein>
    <submittedName>
        <fullName evidence="3">Uncharacterized protein</fullName>
    </submittedName>
</protein>
<feature type="domain" description="HFX-2341-like N-terminal" evidence="1">
    <location>
        <begin position="8"/>
        <end position="130"/>
    </location>
</feature>
<accession>A0RXH2</accession>
<proteinExistence type="predicted"/>
<dbReference type="InterPro" id="IPR046260">
    <property type="entry name" value="HFX_2341-like_N"/>
</dbReference>
<dbReference type="EnsemblBacteria" id="ABK78039">
    <property type="protein sequence ID" value="ABK78039"/>
    <property type="gene ID" value="CENSYa_1417"/>
</dbReference>
<feature type="domain" description="DUF6293" evidence="2">
    <location>
        <begin position="147"/>
        <end position="243"/>
    </location>
</feature>
<dbReference type="HOGENOM" id="CLU_087820_0_0_2"/>
<dbReference type="AlphaFoldDB" id="A0RXH2"/>
<dbReference type="Pfam" id="PF19810">
    <property type="entry name" value="HFX_2341_N"/>
    <property type="match status" value="1"/>
</dbReference>
<gene>
    <name evidence="3" type="ordered locus">CENSYa_1417</name>
</gene>
<sequence>MKGLENLRIQIAPVGFEIDRIVIPAKRLKADRLYLLMHSNPSADKATSYAGRIREALGPDIEVRDISADRSNLFEVIRTVREVLELEEDGTIYVNVASGSKIQALGCMMACMMAKDRRNIRPFYPEAEEYAGFKGTQQSTGVGEIQQLPTFEIHTPRADLIQVLGIVRENGGRITKKKLAEIADEKGLVKINAKKDNYSQVRYTTLDKNIIRPLKDQWNLISVNKVGRNHHVELTEEGRNLSEFLA</sequence>
<dbReference type="EMBL" id="DP000238">
    <property type="protein sequence ID" value="ABK78039.1"/>
    <property type="molecule type" value="Genomic_DNA"/>
</dbReference>
<keyword evidence="4" id="KW-1185">Reference proteome</keyword>
<evidence type="ECO:0000313" key="4">
    <source>
        <dbReference type="Proteomes" id="UP000000758"/>
    </source>
</evidence>
<dbReference type="KEGG" id="csy:CENSYa_1417"/>
<dbReference type="Pfam" id="PF22665">
    <property type="entry name" value="WHD_DUF6293"/>
    <property type="match status" value="1"/>
</dbReference>
<evidence type="ECO:0000313" key="3">
    <source>
        <dbReference type="EMBL" id="ABK78039.1"/>
    </source>
</evidence>
<organism evidence="3 4">
    <name type="scientific">Cenarchaeum symbiosum (strain A)</name>
    <dbReference type="NCBI Taxonomy" id="414004"/>
    <lineage>
        <taxon>Archaea</taxon>
        <taxon>Nitrososphaerota</taxon>
        <taxon>Candidatus Cenarchaeales</taxon>
        <taxon>Candidatus Cenarchaeaceae</taxon>
        <taxon>Candidatus Cenarchaeum</taxon>
    </lineage>
</organism>
<evidence type="ECO:0000259" key="2">
    <source>
        <dbReference type="Pfam" id="PF22665"/>
    </source>
</evidence>